<feature type="region of interest" description="Disordered" evidence="8">
    <location>
        <begin position="42"/>
        <end position="129"/>
    </location>
</feature>
<keyword evidence="7" id="KW-1015">Disulfide bond</keyword>
<keyword evidence="10" id="KW-1185">Reference proteome</keyword>
<dbReference type="InterPro" id="IPR011118">
    <property type="entry name" value="Tannase/feruloyl_esterase"/>
</dbReference>
<sequence>MPDTDPDTASGTECDPGSGSGCGCGAGCGPGCGCGCGPECDPGSGGGSGTGPEGDPGGGSGSGAGCGPGSRSGADTASGAECDPGCGSGSGAPARDIRRATRVPGAERQRSAALDDLTTTGTLASGHTVPADWEGLHASAGAAHPPVPGVQIDGCFPSPTTLNAHHGWHHDAQFVLRLPHRWNGKLLVTAAPGVRRQYATDRLIGDAAVAAGYAYAATDKGNSGPEFHMAGSRPGDALAEWELRLRELTVAARATVRRHYGTEPVRCYVVGVSNGGYATRLQLERHPDLYDGGVDWEGPLWRAEGPNLFTHLPAFVAHYPRYRDTGCADAHARLVAAGLPAGSEFLWEAHHRIYWDFTQRTYRAVFDPAYPGSDADYDYDRRPAAVHEAVARVALTGAIGKPLLSFHGTLDTLLPIGIHSDRYAELVAAAGRGGLHRQYRIEGGTHVEGFCDRFPGRLRPMLPVYRTVLGALEVWVEQGVAPPTGRTVAWGGGVDEGDISTW</sequence>
<feature type="compositionally biased region" description="Basic and acidic residues" evidence="8">
    <location>
        <begin position="95"/>
        <end position="110"/>
    </location>
</feature>
<organism evidence="9 10">
    <name type="scientific">Streptomyces beihaiensis</name>
    <dbReference type="NCBI Taxonomy" id="2984495"/>
    <lineage>
        <taxon>Bacteria</taxon>
        <taxon>Bacillati</taxon>
        <taxon>Actinomycetota</taxon>
        <taxon>Actinomycetes</taxon>
        <taxon>Kitasatosporales</taxon>
        <taxon>Streptomycetaceae</taxon>
        <taxon>Streptomyces</taxon>
    </lineage>
</organism>
<evidence type="ECO:0000256" key="1">
    <source>
        <dbReference type="ARBA" id="ARBA00006249"/>
    </source>
</evidence>
<dbReference type="PANTHER" id="PTHR33938:SF15">
    <property type="entry name" value="FERULOYL ESTERASE B-RELATED"/>
    <property type="match status" value="1"/>
</dbReference>
<dbReference type="GO" id="GO:0016787">
    <property type="term" value="F:hydrolase activity"/>
    <property type="evidence" value="ECO:0007669"/>
    <property type="project" value="UniProtKB-KW"/>
</dbReference>
<feature type="compositionally biased region" description="Low complexity" evidence="8">
    <location>
        <begin position="111"/>
        <end position="126"/>
    </location>
</feature>
<feature type="compositionally biased region" description="Gly residues" evidence="8">
    <location>
        <begin position="43"/>
        <end position="70"/>
    </location>
</feature>
<evidence type="ECO:0000256" key="8">
    <source>
        <dbReference type="SAM" id="MobiDB-lite"/>
    </source>
</evidence>
<evidence type="ECO:0000313" key="10">
    <source>
        <dbReference type="Proteomes" id="UP001163064"/>
    </source>
</evidence>
<keyword evidence="6" id="KW-0106">Calcium</keyword>
<dbReference type="Pfam" id="PF07519">
    <property type="entry name" value="Tannase"/>
    <property type="match status" value="1"/>
</dbReference>
<dbReference type="EMBL" id="JAPHNL010000222">
    <property type="protein sequence ID" value="MCX3061594.1"/>
    <property type="molecule type" value="Genomic_DNA"/>
</dbReference>
<evidence type="ECO:0000256" key="4">
    <source>
        <dbReference type="ARBA" id="ARBA00022729"/>
    </source>
</evidence>
<accession>A0ABT3TX14</accession>
<keyword evidence="2" id="KW-0719">Serine esterase</keyword>
<name>A0ABT3TX14_9ACTN</name>
<keyword evidence="3" id="KW-0479">Metal-binding</keyword>
<comment type="caution">
    <text evidence="9">The sequence shown here is derived from an EMBL/GenBank/DDBJ whole genome shotgun (WGS) entry which is preliminary data.</text>
</comment>
<proteinExistence type="inferred from homology"/>
<dbReference type="SUPFAM" id="SSF53474">
    <property type="entry name" value="alpha/beta-Hydrolases"/>
    <property type="match status" value="1"/>
</dbReference>
<evidence type="ECO:0000313" key="9">
    <source>
        <dbReference type="EMBL" id="MCX3061594.1"/>
    </source>
</evidence>
<reference evidence="9" key="1">
    <citation type="submission" date="2022-10" db="EMBL/GenBank/DDBJ databases">
        <title>Streptomyces beihaiensis sp. nov., a chitin degrading actinobacterium, isolated from shrimp pond soil.</title>
        <authorList>
            <person name="Xie J."/>
            <person name="Shen N."/>
        </authorList>
    </citation>
    <scope>NUCLEOTIDE SEQUENCE</scope>
    <source>
        <strain evidence="9">GXMU-J5</strain>
    </source>
</reference>
<evidence type="ECO:0000256" key="2">
    <source>
        <dbReference type="ARBA" id="ARBA00022487"/>
    </source>
</evidence>
<gene>
    <name evidence="9" type="ORF">OFY01_17865</name>
</gene>
<keyword evidence="4" id="KW-0732">Signal</keyword>
<evidence type="ECO:0000256" key="6">
    <source>
        <dbReference type="ARBA" id="ARBA00022837"/>
    </source>
</evidence>
<comment type="similarity">
    <text evidence="1">Belongs to the tannase family.</text>
</comment>
<evidence type="ECO:0000256" key="3">
    <source>
        <dbReference type="ARBA" id="ARBA00022723"/>
    </source>
</evidence>
<dbReference type="Proteomes" id="UP001163064">
    <property type="component" value="Unassembled WGS sequence"/>
</dbReference>
<keyword evidence="5 9" id="KW-0378">Hydrolase</keyword>
<dbReference type="InterPro" id="IPR029058">
    <property type="entry name" value="AB_hydrolase_fold"/>
</dbReference>
<dbReference type="RefSeq" id="WP_266601076.1">
    <property type="nucleotide sequence ID" value="NZ_JAPHNL010000222.1"/>
</dbReference>
<dbReference type="PANTHER" id="PTHR33938">
    <property type="entry name" value="FERULOYL ESTERASE B-RELATED"/>
    <property type="match status" value="1"/>
</dbReference>
<evidence type="ECO:0000256" key="7">
    <source>
        <dbReference type="ARBA" id="ARBA00023157"/>
    </source>
</evidence>
<protein>
    <submittedName>
        <fullName evidence="9">Tannase/feruloyl esterase family alpha/beta hydrolase</fullName>
    </submittedName>
</protein>
<evidence type="ECO:0000256" key="5">
    <source>
        <dbReference type="ARBA" id="ARBA00022801"/>
    </source>
</evidence>
<dbReference type="Gene3D" id="3.40.50.1820">
    <property type="entry name" value="alpha/beta hydrolase"/>
    <property type="match status" value="1"/>
</dbReference>